<dbReference type="Proteomes" id="UP001431783">
    <property type="component" value="Unassembled WGS sequence"/>
</dbReference>
<accession>A0AAW1V2T0</accession>
<protein>
    <submittedName>
        <fullName evidence="1">Uncharacterized protein</fullName>
    </submittedName>
</protein>
<evidence type="ECO:0000313" key="2">
    <source>
        <dbReference type="Proteomes" id="UP001431783"/>
    </source>
</evidence>
<sequence length="141" mass="15730">MDHDAPLAQPTPRPRFAKTASRNLFARLTGSRNNNLHSSVCPLLIEECSFGGYTTKSYPNPISAYGRKFPPTPFMHGGRIFRQWSRLDSGNDIDLGADARSWQRRRRCNIDYTRISGVGGASDLLDFAYDQIKGAGMDFGN</sequence>
<dbReference type="AlphaFoldDB" id="A0AAW1V2T0"/>
<keyword evidence="2" id="KW-1185">Reference proteome</keyword>
<organism evidence="1 2">
    <name type="scientific">Henosepilachna vigintioctopunctata</name>
    <dbReference type="NCBI Taxonomy" id="420089"/>
    <lineage>
        <taxon>Eukaryota</taxon>
        <taxon>Metazoa</taxon>
        <taxon>Ecdysozoa</taxon>
        <taxon>Arthropoda</taxon>
        <taxon>Hexapoda</taxon>
        <taxon>Insecta</taxon>
        <taxon>Pterygota</taxon>
        <taxon>Neoptera</taxon>
        <taxon>Endopterygota</taxon>
        <taxon>Coleoptera</taxon>
        <taxon>Polyphaga</taxon>
        <taxon>Cucujiformia</taxon>
        <taxon>Coccinelloidea</taxon>
        <taxon>Coccinellidae</taxon>
        <taxon>Epilachninae</taxon>
        <taxon>Epilachnini</taxon>
        <taxon>Henosepilachna</taxon>
    </lineage>
</organism>
<proteinExistence type="predicted"/>
<evidence type="ECO:0000313" key="1">
    <source>
        <dbReference type="EMBL" id="KAK9889579.1"/>
    </source>
</evidence>
<comment type="caution">
    <text evidence="1">The sequence shown here is derived from an EMBL/GenBank/DDBJ whole genome shotgun (WGS) entry which is preliminary data.</text>
</comment>
<reference evidence="1 2" key="1">
    <citation type="submission" date="2023-03" db="EMBL/GenBank/DDBJ databases">
        <title>Genome insight into feeding habits of ladybird beetles.</title>
        <authorList>
            <person name="Li H.-S."/>
            <person name="Huang Y.-H."/>
            <person name="Pang H."/>
        </authorList>
    </citation>
    <scope>NUCLEOTIDE SEQUENCE [LARGE SCALE GENOMIC DNA]</scope>
    <source>
        <strain evidence="1">SYSU_2023b</strain>
        <tissue evidence="1">Whole body</tissue>
    </source>
</reference>
<gene>
    <name evidence="1" type="ORF">WA026_006953</name>
</gene>
<name>A0AAW1V2T0_9CUCU</name>
<dbReference type="EMBL" id="JARQZJ010000123">
    <property type="protein sequence ID" value="KAK9889579.1"/>
    <property type="molecule type" value="Genomic_DNA"/>
</dbReference>